<reference evidence="1" key="2">
    <citation type="submission" date="2020-11" db="EMBL/GenBank/DDBJ databases">
        <authorList>
            <person name="McCartney M.A."/>
            <person name="Auch B."/>
            <person name="Kono T."/>
            <person name="Mallez S."/>
            <person name="Becker A."/>
            <person name="Gohl D.M."/>
            <person name="Silverstein K.A.T."/>
            <person name="Koren S."/>
            <person name="Bechman K.B."/>
            <person name="Herman A."/>
            <person name="Abrahante J.E."/>
            <person name="Garbe J."/>
        </authorList>
    </citation>
    <scope>NUCLEOTIDE SEQUENCE</scope>
    <source>
        <strain evidence="1">Duluth1</strain>
        <tissue evidence="1">Whole animal</tissue>
    </source>
</reference>
<sequence>MPMSACSCTFLECASGFLYSWPPTGISPSVKLKTQHNTIMKKLWTHWDLTLGETENTTQYNHEKVVDTLGSRPR</sequence>
<name>A0A9D4FG17_DREPO</name>
<protein>
    <submittedName>
        <fullName evidence="1">Uncharacterized protein</fullName>
    </submittedName>
</protein>
<evidence type="ECO:0000313" key="1">
    <source>
        <dbReference type="EMBL" id="KAH3795915.1"/>
    </source>
</evidence>
<evidence type="ECO:0000313" key="2">
    <source>
        <dbReference type="Proteomes" id="UP000828390"/>
    </source>
</evidence>
<proteinExistence type="predicted"/>
<comment type="caution">
    <text evidence="1">The sequence shown here is derived from an EMBL/GenBank/DDBJ whole genome shotgun (WGS) entry which is preliminary data.</text>
</comment>
<dbReference type="Proteomes" id="UP000828390">
    <property type="component" value="Unassembled WGS sequence"/>
</dbReference>
<accession>A0A9D4FG17</accession>
<keyword evidence="2" id="KW-1185">Reference proteome</keyword>
<dbReference type="EMBL" id="JAIWYP010000007">
    <property type="protein sequence ID" value="KAH3795915.1"/>
    <property type="molecule type" value="Genomic_DNA"/>
</dbReference>
<dbReference type="AlphaFoldDB" id="A0A9D4FG17"/>
<reference evidence="1" key="1">
    <citation type="journal article" date="2019" name="bioRxiv">
        <title>The Genome of the Zebra Mussel, Dreissena polymorpha: A Resource for Invasive Species Research.</title>
        <authorList>
            <person name="McCartney M.A."/>
            <person name="Auch B."/>
            <person name="Kono T."/>
            <person name="Mallez S."/>
            <person name="Zhang Y."/>
            <person name="Obille A."/>
            <person name="Becker A."/>
            <person name="Abrahante J.E."/>
            <person name="Garbe J."/>
            <person name="Badalamenti J.P."/>
            <person name="Herman A."/>
            <person name="Mangelson H."/>
            <person name="Liachko I."/>
            <person name="Sullivan S."/>
            <person name="Sone E.D."/>
            <person name="Koren S."/>
            <person name="Silverstein K.A.T."/>
            <person name="Beckman K.B."/>
            <person name="Gohl D.M."/>
        </authorList>
    </citation>
    <scope>NUCLEOTIDE SEQUENCE</scope>
    <source>
        <strain evidence="1">Duluth1</strain>
        <tissue evidence="1">Whole animal</tissue>
    </source>
</reference>
<organism evidence="1 2">
    <name type="scientific">Dreissena polymorpha</name>
    <name type="common">Zebra mussel</name>
    <name type="synonym">Mytilus polymorpha</name>
    <dbReference type="NCBI Taxonomy" id="45954"/>
    <lineage>
        <taxon>Eukaryota</taxon>
        <taxon>Metazoa</taxon>
        <taxon>Spiralia</taxon>
        <taxon>Lophotrochozoa</taxon>
        <taxon>Mollusca</taxon>
        <taxon>Bivalvia</taxon>
        <taxon>Autobranchia</taxon>
        <taxon>Heteroconchia</taxon>
        <taxon>Euheterodonta</taxon>
        <taxon>Imparidentia</taxon>
        <taxon>Neoheterodontei</taxon>
        <taxon>Myida</taxon>
        <taxon>Dreissenoidea</taxon>
        <taxon>Dreissenidae</taxon>
        <taxon>Dreissena</taxon>
    </lineage>
</organism>
<gene>
    <name evidence="1" type="ORF">DPMN_149477</name>
</gene>